<dbReference type="SMART" id="SM00421">
    <property type="entry name" value="HTH_LUXR"/>
    <property type="match status" value="1"/>
</dbReference>
<protein>
    <submittedName>
        <fullName evidence="5">Transcriptional regulator, LuxR family</fullName>
    </submittedName>
</protein>
<evidence type="ECO:0000313" key="6">
    <source>
        <dbReference type="Proteomes" id="UP000016511"/>
    </source>
</evidence>
<accession>U1YLA8</accession>
<dbReference type="STRING" id="649747.HMPREF0083_00327"/>
<keyword evidence="1" id="KW-0805">Transcription regulation</keyword>
<dbReference type="PRINTS" id="PR00038">
    <property type="entry name" value="HTHLUXR"/>
</dbReference>
<dbReference type="InterPro" id="IPR036388">
    <property type="entry name" value="WH-like_DNA-bd_sf"/>
</dbReference>
<dbReference type="SUPFAM" id="SSF55781">
    <property type="entry name" value="GAF domain-like"/>
    <property type="match status" value="1"/>
</dbReference>
<dbReference type="InterPro" id="IPR000792">
    <property type="entry name" value="Tscrpt_reg_LuxR_C"/>
</dbReference>
<evidence type="ECO:0000256" key="1">
    <source>
        <dbReference type="ARBA" id="ARBA00023015"/>
    </source>
</evidence>
<comment type="caution">
    <text evidence="5">The sequence shown here is derived from an EMBL/GenBank/DDBJ whole genome shotgun (WGS) entry which is preliminary data.</text>
</comment>
<dbReference type="Proteomes" id="UP000016511">
    <property type="component" value="Unassembled WGS sequence"/>
</dbReference>
<dbReference type="InterPro" id="IPR016032">
    <property type="entry name" value="Sig_transdc_resp-reg_C-effctor"/>
</dbReference>
<dbReference type="EMBL" id="AWSJ01000032">
    <property type="protein sequence ID" value="ERI11591.1"/>
    <property type="molecule type" value="Genomic_DNA"/>
</dbReference>
<evidence type="ECO:0000256" key="3">
    <source>
        <dbReference type="ARBA" id="ARBA00023163"/>
    </source>
</evidence>
<keyword evidence="3" id="KW-0804">Transcription</keyword>
<keyword evidence="6" id="KW-1185">Reference proteome</keyword>
<dbReference type="Pfam" id="PF00196">
    <property type="entry name" value="GerE"/>
    <property type="match status" value="1"/>
</dbReference>
<dbReference type="PROSITE" id="PS00622">
    <property type="entry name" value="HTH_LUXR_1"/>
    <property type="match status" value="1"/>
</dbReference>
<proteinExistence type="predicted"/>
<dbReference type="Gene3D" id="1.10.10.10">
    <property type="entry name" value="Winged helix-like DNA-binding domain superfamily/Winged helix DNA-binding domain"/>
    <property type="match status" value="1"/>
</dbReference>
<evidence type="ECO:0000313" key="5">
    <source>
        <dbReference type="EMBL" id="ERI11591.1"/>
    </source>
</evidence>
<dbReference type="PROSITE" id="PS50043">
    <property type="entry name" value="HTH_LUXR_2"/>
    <property type="match status" value="1"/>
</dbReference>
<reference evidence="5 6" key="1">
    <citation type="submission" date="2013-08" db="EMBL/GenBank/DDBJ databases">
        <authorList>
            <person name="Weinstock G."/>
            <person name="Sodergren E."/>
            <person name="Wylie T."/>
            <person name="Fulton L."/>
            <person name="Fulton R."/>
            <person name="Fronick C."/>
            <person name="O'Laughlin M."/>
            <person name="Godfrey J."/>
            <person name="Miner T."/>
            <person name="Herter B."/>
            <person name="Appelbaum E."/>
            <person name="Cordes M."/>
            <person name="Lek S."/>
            <person name="Wollam A."/>
            <person name="Pepin K.H."/>
            <person name="Palsikar V.B."/>
            <person name="Mitreva M."/>
            <person name="Wilson R.K."/>
        </authorList>
    </citation>
    <scope>NUCLEOTIDE SEQUENCE [LARGE SCALE GENOMIC DNA]</scope>
    <source>
        <strain evidence="5 6">ATCC 12856</strain>
    </source>
</reference>
<feature type="domain" description="HTH luxR-type" evidence="4">
    <location>
        <begin position="286"/>
        <end position="351"/>
    </location>
</feature>
<evidence type="ECO:0000259" key="4">
    <source>
        <dbReference type="PROSITE" id="PS50043"/>
    </source>
</evidence>
<dbReference type="AlphaFoldDB" id="U1YLA8"/>
<dbReference type="PANTHER" id="PTHR44688:SF16">
    <property type="entry name" value="DNA-BINDING TRANSCRIPTIONAL ACTIVATOR DEVR_DOSR"/>
    <property type="match status" value="1"/>
</dbReference>
<dbReference type="PANTHER" id="PTHR44688">
    <property type="entry name" value="DNA-BINDING TRANSCRIPTIONAL ACTIVATOR DEVR_DOSR"/>
    <property type="match status" value="1"/>
</dbReference>
<name>U1YLA8_ANEAE</name>
<dbReference type="GO" id="GO:0006355">
    <property type="term" value="P:regulation of DNA-templated transcription"/>
    <property type="evidence" value="ECO:0007669"/>
    <property type="project" value="InterPro"/>
</dbReference>
<dbReference type="HOGENOM" id="CLU_773038_0_0_9"/>
<evidence type="ECO:0000256" key="2">
    <source>
        <dbReference type="ARBA" id="ARBA00023125"/>
    </source>
</evidence>
<organism evidence="5 6">
    <name type="scientific">Aneurinibacillus aneurinilyticus ATCC 12856</name>
    <dbReference type="NCBI Taxonomy" id="649747"/>
    <lineage>
        <taxon>Bacteria</taxon>
        <taxon>Bacillati</taxon>
        <taxon>Bacillota</taxon>
        <taxon>Bacilli</taxon>
        <taxon>Bacillales</taxon>
        <taxon>Paenibacillaceae</taxon>
        <taxon>Aneurinibacillus group</taxon>
        <taxon>Aneurinibacillus</taxon>
    </lineage>
</organism>
<dbReference type="RefSeq" id="WP_021621223.1">
    <property type="nucleotide sequence ID" value="NZ_KE952770.1"/>
</dbReference>
<dbReference type="PATRIC" id="fig|649747.3.peg.297"/>
<sequence length="358" mass="42904">MNFSKKEYEQIFHFLNEIRVPPSHFRKKVQTLLADLFDYSRSIFWLADHHGNLYSPETWNISDQVLYDYMECFFQYDVLHPQKQLTTFPTYPVLRIDDVMSLPEYEKTNYYSMFMRKHNYYHEMVVYFMDEGKLCGVIGMARLQEEKPYTEKDCKRLTFLSNHIGHVLGNYMRMEDMNYQKRLLEERTNVSTAGFVLVDYTHNIHFVNEAAQYMCQKFKRGASSVEEFLNHYVYSHPNWKAGISIKINFPESEHWTLQVVPEIKGTLTDHPNQYGIYLFSEEEMEQETAEQRLSRRELEICELVIKGYTNEQIARELWISINTVKKHLRNIYEKLNVANRTSLAYKLTAIFDYIHLIR</sequence>
<dbReference type="GeneID" id="92842297"/>
<dbReference type="SUPFAM" id="SSF46894">
    <property type="entry name" value="C-terminal effector domain of the bipartite response regulators"/>
    <property type="match status" value="1"/>
</dbReference>
<dbReference type="eggNOG" id="COG2197">
    <property type="taxonomic scope" value="Bacteria"/>
</dbReference>
<dbReference type="CDD" id="cd06170">
    <property type="entry name" value="LuxR_C_like"/>
    <property type="match status" value="1"/>
</dbReference>
<keyword evidence="2" id="KW-0238">DNA-binding</keyword>
<gene>
    <name evidence="5" type="ORF">HMPREF0083_00327</name>
</gene>
<dbReference type="GO" id="GO:0003677">
    <property type="term" value="F:DNA binding"/>
    <property type="evidence" value="ECO:0007669"/>
    <property type="project" value="UniProtKB-KW"/>
</dbReference>